<protein>
    <submittedName>
        <fullName evidence="2">Uncharacterized protein</fullName>
    </submittedName>
</protein>
<gene>
    <name evidence="2" type="ORF">METSMIALI_00685</name>
</gene>
<reference evidence="2 3" key="2">
    <citation type="submission" date="2008-11" db="EMBL/GenBank/DDBJ databases">
        <title>Draft genome sequence of Methanobrevibacter smithii (DSM 2375).</title>
        <authorList>
            <person name="Sudarsanam P."/>
            <person name="Ley R."/>
            <person name="Guruge J."/>
            <person name="Turnbaugh P.J."/>
            <person name="Mahowald M."/>
            <person name="Liep D."/>
            <person name="Gordon J."/>
        </authorList>
    </citation>
    <scope>NUCLEOTIDE SEQUENCE [LARGE SCALE GENOMIC DNA]</scope>
    <source>
        <strain evidence="2 3">DSM 2375</strain>
    </source>
</reference>
<evidence type="ECO:0000313" key="3">
    <source>
        <dbReference type="Proteomes" id="UP000003489"/>
    </source>
</evidence>
<dbReference type="AlphaFoldDB" id="B9AEA7"/>
<keyword evidence="1" id="KW-0472">Membrane</keyword>
<dbReference type="Proteomes" id="UP000003489">
    <property type="component" value="Unassembled WGS sequence"/>
</dbReference>
<keyword evidence="1" id="KW-1133">Transmembrane helix</keyword>
<sequence>MKLIINMAVIDFSVLGKVVIYLDSPATLLILDMVIYPFLFYTHIKVGPNKYIKFVKIENIFLIDQSILYLIKNLVTAVY</sequence>
<comment type="caution">
    <text evidence="2">The sequence shown here is derived from an EMBL/GenBank/DDBJ whole genome shotgun (WGS) entry which is preliminary data.</text>
</comment>
<accession>B9AEA7</accession>
<reference evidence="2 3" key="1">
    <citation type="submission" date="2008-10" db="EMBL/GenBank/DDBJ databases">
        <authorList>
            <person name="Fulton L."/>
            <person name="Clifton S."/>
            <person name="Fulton B."/>
            <person name="Xu J."/>
            <person name="Minx P."/>
            <person name="Pepin K.H."/>
            <person name="Johnson M."/>
            <person name="Bhonagiri V."/>
            <person name="Nash W.E."/>
            <person name="Mardis E.R."/>
            <person name="Wilson R.K."/>
        </authorList>
    </citation>
    <scope>NUCLEOTIDE SEQUENCE [LARGE SCALE GENOMIC DNA]</scope>
    <source>
        <strain evidence="2 3">DSM 2375</strain>
    </source>
</reference>
<evidence type="ECO:0000256" key="1">
    <source>
        <dbReference type="SAM" id="Phobius"/>
    </source>
</evidence>
<evidence type="ECO:0000313" key="2">
    <source>
        <dbReference type="EMBL" id="EEE41798.1"/>
    </source>
</evidence>
<proteinExistence type="predicted"/>
<keyword evidence="1" id="KW-0812">Transmembrane</keyword>
<feature type="transmembrane region" description="Helical" evidence="1">
    <location>
        <begin position="26"/>
        <end position="44"/>
    </location>
</feature>
<dbReference type="HOGENOM" id="CLU_2597797_0_0_2"/>
<organism evidence="2 3">
    <name type="scientific">Methanobrevibacter smithii DSM 2375</name>
    <dbReference type="NCBI Taxonomy" id="483214"/>
    <lineage>
        <taxon>Archaea</taxon>
        <taxon>Methanobacteriati</taxon>
        <taxon>Methanobacteriota</taxon>
        <taxon>Methanomada group</taxon>
        <taxon>Methanobacteria</taxon>
        <taxon>Methanobacteriales</taxon>
        <taxon>Methanobacteriaceae</taxon>
        <taxon>Methanobrevibacter</taxon>
    </lineage>
</organism>
<dbReference type="EMBL" id="ABYW01000005">
    <property type="protein sequence ID" value="EEE41798.1"/>
    <property type="molecule type" value="Genomic_DNA"/>
</dbReference>
<name>B9AEA7_METSM</name>